<dbReference type="KEGG" id="psco:LY89DRAFT_608889"/>
<feature type="region of interest" description="Disordered" evidence="2">
    <location>
        <begin position="500"/>
        <end position="521"/>
    </location>
</feature>
<evidence type="ECO:0000256" key="1">
    <source>
        <dbReference type="SAM" id="Coils"/>
    </source>
</evidence>
<gene>
    <name evidence="4" type="ORF">LY89DRAFT_608889</name>
</gene>
<protein>
    <recommendedName>
        <fullName evidence="3">DUF1308 domain-containing protein</fullName>
    </recommendedName>
</protein>
<dbReference type="OrthoDB" id="441890at2759"/>
<name>A0A194XQX0_MOLSC</name>
<evidence type="ECO:0000259" key="3">
    <source>
        <dbReference type="Pfam" id="PF07000"/>
    </source>
</evidence>
<dbReference type="GeneID" id="28820236"/>
<dbReference type="STRING" id="149040.A0A194XQX0"/>
<reference evidence="4 5" key="1">
    <citation type="submission" date="2015-10" db="EMBL/GenBank/DDBJ databases">
        <title>Full genome of DAOMC 229536 Phialocephala scopiformis, a fungal endophyte of spruce producing the potent anti-insectan compound rugulosin.</title>
        <authorList>
            <consortium name="DOE Joint Genome Institute"/>
            <person name="Walker A.K."/>
            <person name="Frasz S.L."/>
            <person name="Seifert K.A."/>
            <person name="Miller J.D."/>
            <person name="Mondo S.J."/>
            <person name="Labutti K."/>
            <person name="Lipzen A."/>
            <person name="Dockter R."/>
            <person name="Kennedy M."/>
            <person name="Grigoriev I.V."/>
            <person name="Spatafora J.W."/>
        </authorList>
    </citation>
    <scope>NUCLEOTIDE SEQUENCE [LARGE SCALE GENOMIC DNA]</scope>
    <source>
        <strain evidence="4 5">CBS 120377</strain>
    </source>
</reference>
<dbReference type="Proteomes" id="UP000070700">
    <property type="component" value="Unassembled WGS sequence"/>
</dbReference>
<dbReference type="InParanoid" id="A0A194XQX0"/>
<feature type="domain" description="DUF1308" evidence="3">
    <location>
        <begin position="298"/>
        <end position="387"/>
    </location>
</feature>
<feature type="compositionally biased region" description="Acidic residues" evidence="2">
    <location>
        <begin position="194"/>
        <end position="209"/>
    </location>
</feature>
<feature type="region of interest" description="Disordered" evidence="2">
    <location>
        <begin position="190"/>
        <end position="209"/>
    </location>
</feature>
<sequence>MSATNGKADSHAPQPDNELDEKILALDISASAEETQAMATRMQQRCKLLLEELEEFQAHLKQQKKEKRVEVRAFKTGLYAEMKLLNKLAVSDPNEPKTKHGLRSSNLSFFDTVWSIAKTRSSVVALGKRFFWQHEQNNGDTNGKVLTRGTRHRKDVATVDIVSQDGMEWIKVSSRTEKRIIWDLTRAGWAGDSSSDEDDEMQSLDDDDDEPGLVKQIEALVKASRVTRIRYRHPTVRLILPKIKAVPDSKEVGNVLKQIRELGVDVQTSEEVSSEYPPISSVIHRMASDRFEFFSESLNIDCTILLAFASDLSHGRVEPEDWHNKAISRQIEVENQDQLLPSNLWPACGNRKMVCTRAAAVRMQEIVDIIGTETEKRRATLLLDTSTDCQLSREDRIREFQKLSDYAVPLGWALPIAVVDIDIPEIMASLPPVAEKVLESLTSINKSVFLYGWSTGKTTISSNGAVAKDVESTIEAHRMDEETIGPDIWLSASSRSLVGKEKERRGANSNGQSHAPLATLP</sequence>
<dbReference type="PANTHER" id="PTHR13379:SF0">
    <property type="entry name" value="UPF0415 PROTEIN C7ORF25"/>
    <property type="match status" value="1"/>
</dbReference>
<dbReference type="EMBL" id="KQ947407">
    <property type="protein sequence ID" value="KUJ22127.1"/>
    <property type="molecule type" value="Genomic_DNA"/>
</dbReference>
<dbReference type="Pfam" id="PF07000">
    <property type="entry name" value="DUF1308"/>
    <property type="match status" value="1"/>
</dbReference>
<organism evidence="4 5">
    <name type="scientific">Mollisia scopiformis</name>
    <name type="common">Conifer needle endophyte fungus</name>
    <name type="synonym">Phialocephala scopiformis</name>
    <dbReference type="NCBI Taxonomy" id="149040"/>
    <lineage>
        <taxon>Eukaryota</taxon>
        <taxon>Fungi</taxon>
        <taxon>Dikarya</taxon>
        <taxon>Ascomycota</taxon>
        <taxon>Pezizomycotina</taxon>
        <taxon>Leotiomycetes</taxon>
        <taxon>Helotiales</taxon>
        <taxon>Mollisiaceae</taxon>
        <taxon>Mollisia</taxon>
    </lineage>
</organism>
<dbReference type="AlphaFoldDB" id="A0A194XQX0"/>
<proteinExistence type="predicted"/>
<dbReference type="PANTHER" id="PTHR13379">
    <property type="entry name" value="UNCHARACTERIZED DUF1308"/>
    <property type="match status" value="1"/>
</dbReference>
<keyword evidence="5" id="KW-1185">Reference proteome</keyword>
<feature type="coiled-coil region" evidence="1">
    <location>
        <begin position="32"/>
        <end position="70"/>
    </location>
</feature>
<evidence type="ECO:0000256" key="2">
    <source>
        <dbReference type="SAM" id="MobiDB-lite"/>
    </source>
</evidence>
<dbReference type="InterPro" id="IPR010733">
    <property type="entry name" value="DUF1308"/>
</dbReference>
<keyword evidence="1" id="KW-0175">Coiled coil</keyword>
<feature type="region of interest" description="Disordered" evidence="2">
    <location>
        <begin position="1"/>
        <end position="22"/>
    </location>
</feature>
<dbReference type="RefSeq" id="XP_018076482.1">
    <property type="nucleotide sequence ID" value="XM_018210510.1"/>
</dbReference>
<evidence type="ECO:0000313" key="4">
    <source>
        <dbReference type="EMBL" id="KUJ22127.1"/>
    </source>
</evidence>
<evidence type="ECO:0000313" key="5">
    <source>
        <dbReference type="Proteomes" id="UP000070700"/>
    </source>
</evidence>
<accession>A0A194XQX0</accession>